<evidence type="ECO:0000313" key="7">
    <source>
        <dbReference type="EMBL" id="MBB4668300.1"/>
    </source>
</evidence>
<evidence type="ECO:0000256" key="4">
    <source>
        <dbReference type="ARBA" id="ARBA00022989"/>
    </source>
</evidence>
<accession>A0A7W7FKD2</accession>
<evidence type="ECO:0000256" key="1">
    <source>
        <dbReference type="ARBA" id="ARBA00004651"/>
    </source>
</evidence>
<proteinExistence type="predicted"/>
<dbReference type="PANTHER" id="PTHR33545">
    <property type="entry name" value="UPF0750 MEMBRANE PROTEIN YITT-RELATED"/>
    <property type="match status" value="1"/>
</dbReference>
<feature type="transmembrane region" description="Helical" evidence="6">
    <location>
        <begin position="184"/>
        <end position="205"/>
    </location>
</feature>
<protein>
    <submittedName>
        <fullName evidence="7">Uncharacterized membrane-anchored protein YitT (DUF2179 family)</fullName>
    </submittedName>
</protein>
<name>A0A7W7FKD2_9MICO</name>
<feature type="transmembrane region" description="Helical" evidence="6">
    <location>
        <begin position="115"/>
        <end position="133"/>
    </location>
</feature>
<keyword evidence="3 6" id="KW-0812">Transmembrane</keyword>
<dbReference type="InterPro" id="IPR051461">
    <property type="entry name" value="UPF0750_membrane"/>
</dbReference>
<comment type="caution">
    <text evidence="7">The sequence shown here is derived from an EMBL/GenBank/DDBJ whole genome shotgun (WGS) entry which is preliminary data.</text>
</comment>
<evidence type="ECO:0000256" key="5">
    <source>
        <dbReference type="ARBA" id="ARBA00023136"/>
    </source>
</evidence>
<dbReference type="InterPro" id="IPR003740">
    <property type="entry name" value="YitT"/>
</dbReference>
<feature type="transmembrane region" description="Helical" evidence="6">
    <location>
        <begin position="211"/>
        <end position="228"/>
    </location>
</feature>
<feature type="transmembrane region" description="Helical" evidence="6">
    <location>
        <begin position="145"/>
        <end position="163"/>
    </location>
</feature>
<feature type="transmembrane region" description="Helical" evidence="6">
    <location>
        <begin position="87"/>
        <end position="108"/>
    </location>
</feature>
<dbReference type="AlphaFoldDB" id="A0A7W7FKD2"/>
<organism evidence="7 8">
    <name type="scientific">Microbacterium marinum</name>
    <dbReference type="NCBI Taxonomy" id="421115"/>
    <lineage>
        <taxon>Bacteria</taxon>
        <taxon>Bacillati</taxon>
        <taxon>Actinomycetota</taxon>
        <taxon>Actinomycetes</taxon>
        <taxon>Micrococcales</taxon>
        <taxon>Microbacteriaceae</taxon>
        <taxon>Microbacterium</taxon>
    </lineage>
</organism>
<sequence length="237" mass="24596">MTDARDPLSDPAAAGDLSPAGDAIDVAAPETGPSLVFEQKAAPHTLLDDVVGLLTGTFTVSLGLFLLDLSVAVTGGTAGLSLLLGHAVAWPFWALFAAVNLPFAALAVWKRGWAFSLRTAVSVALVSGFSVVIERLLQVESIDPVFGTLAGNLLAGIGLLIVFRHGSSLGGINVVALVIHDATGIRVGWTMMVFDVLIILLALLVVPWPNVLMSAAGAVVLNIVLALNHRPGRYIGH</sequence>
<gene>
    <name evidence="7" type="ORF">BKA24_003009</name>
</gene>
<comment type="subcellular location">
    <subcellularLocation>
        <location evidence="1">Cell membrane</location>
        <topology evidence="1">Multi-pass membrane protein</topology>
    </subcellularLocation>
</comment>
<evidence type="ECO:0000256" key="3">
    <source>
        <dbReference type="ARBA" id="ARBA00022692"/>
    </source>
</evidence>
<dbReference type="EMBL" id="JACHMD010000001">
    <property type="protein sequence ID" value="MBB4668300.1"/>
    <property type="molecule type" value="Genomic_DNA"/>
</dbReference>
<keyword evidence="4 6" id="KW-1133">Transmembrane helix</keyword>
<feature type="transmembrane region" description="Helical" evidence="6">
    <location>
        <begin position="50"/>
        <end position="67"/>
    </location>
</feature>
<reference evidence="7 8" key="1">
    <citation type="submission" date="2020-08" db="EMBL/GenBank/DDBJ databases">
        <title>Sequencing the genomes of 1000 actinobacteria strains.</title>
        <authorList>
            <person name="Klenk H.-P."/>
        </authorList>
    </citation>
    <scope>NUCLEOTIDE SEQUENCE [LARGE SCALE GENOMIC DNA]</scope>
    <source>
        <strain evidence="7 8">DSM 24947</strain>
    </source>
</reference>
<evidence type="ECO:0000313" key="8">
    <source>
        <dbReference type="Proteomes" id="UP000573729"/>
    </source>
</evidence>
<keyword evidence="8" id="KW-1185">Reference proteome</keyword>
<evidence type="ECO:0000256" key="6">
    <source>
        <dbReference type="SAM" id="Phobius"/>
    </source>
</evidence>
<keyword evidence="5 6" id="KW-0472">Membrane</keyword>
<dbReference type="Pfam" id="PF02588">
    <property type="entry name" value="YitT_membrane"/>
    <property type="match status" value="1"/>
</dbReference>
<dbReference type="PANTHER" id="PTHR33545:SF5">
    <property type="entry name" value="UPF0750 MEMBRANE PROTEIN YITT"/>
    <property type="match status" value="1"/>
</dbReference>
<dbReference type="Proteomes" id="UP000573729">
    <property type="component" value="Unassembled WGS sequence"/>
</dbReference>
<keyword evidence="2" id="KW-1003">Cell membrane</keyword>
<evidence type="ECO:0000256" key="2">
    <source>
        <dbReference type="ARBA" id="ARBA00022475"/>
    </source>
</evidence>
<dbReference type="GO" id="GO:0005886">
    <property type="term" value="C:plasma membrane"/>
    <property type="evidence" value="ECO:0007669"/>
    <property type="project" value="UniProtKB-SubCell"/>
</dbReference>